<protein>
    <recommendedName>
        <fullName evidence="1">Vacuolar import/degradation Vid27 C-terminal domain-containing protein</fullName>
    </recommendedName>
</protein>
<reference evidence="2" key="2">
    <citation type="submission" date="2012-05" db="EMBL/GenBank/DDBJ databases">
        <title>Annotation of the Genome Sequence of Fusarium oxysporum f. sp. melonis 26406.</title>
        <authorList>
            <consortium name="The Broad Institute Genomics Platform"/>
            <person name="Ma L.-J."/>
            <person name="Corby-Kistler H."/>
            <person name="Broz K."/>
            <person name="Gale L.R."/>
            <person name="Jonkers W."/>
            <person name="O'Donnell K."/>
            <person name="Ploetz R."/>
            <person name="Steinberg C."/>
            <person name="Schwartz D.C."/>
            <person name="VanEtten H."/>
            <person name="Zhou S."/>
            <person name="Young S.K."/>
            <person name="Zeng Q."/>
            <person name="Gargeya S."/>
            <person name="Fitzgerald M."/>
            <person name="Abouelleil A."/>
            <person name="Alvarado L."/>
            <person name="Chapman S.B."/>
            <person name="Gainer-Dewar J."/>
            <person name="Goldberg J."/>
            <person name="Griggs A."/>
            <person name="Gujja S."/>
            <person name="Hansen M."/>
            <person name="Howarth C."/>
            <person name="Imamovic A."/>
            <person name="Ireland A."/>
            <person name="Larimer J."/>
            <person name="McCowan C."/>
            <person name="Murphy C."/>
            <person name="Pearson M."/>
            <person name="Poon T.W."/>
            <person name="Priest M."/>
            <person name="Roberts A."/>
            <person name="Saif S."/>
            <person name="Shea T."/>
            <person name="Sykes S."/>
            <person name="Wortman J."/>
            <person name="Nusbaum C."/>
            <person name="Birren B."/>
        </authorList>
    </citation>
    <scope>NUCLEOTIDE SEQUENCE</scope>
    <source>
        <strain evidence="2">26406</strain>
    </source>
</reference>
<dbReference type="VEuPathDB" id="FungiDB:FOMG_17836"/>
<reference evidence="2" key="1">
    <citation type="submission" date="2012-04" db="EMBL/GenBank/DDBJ databases">
        <title>The Genome Sequence of Fusarium oxysporum melonis.</title>
        <authorList>
            <consortium name="The Broad Institute Genome Sequencing Platform"/>
            <person name="Ma L.-J."/>
            <person name="Gale L.R."/>
            <person name="Schwartz D.C."/>
            <person name="Zhou S."/>
            <person name="Corby-Kistler H."/>
            <person name="Young S.K."/>
            <person name="Zeng Q."/>
            <person name="Gargeya S."/>
            <person name="Fitzgerald M."/>
            <person name="Haas B."/>
            <person name="Abouelleil A."/>
            <person name="Alvarado L."/>
            <person name="Arachchi H.M."/>
            <person name="Berlin A."/>
            <person name="Brown A."/>
            <person name="Chapman S.B."/>
            <person name="Chen Z."/>
            <person name="Dunbar C."/>
            <person name="Freedman E."/>
            <person name="Gearin G."/>
            <person name="Goldberg J."/>
            <person name="Griggs A."/>
            <person name="Gujja S."/>
            <person name="Heiman D."/>
            <person name="Howarth C."/>
            <person name="Larson L."/>
            <person name="Lui A."/>
            <person name="MacDonald P.J.P."/>
            <person name="Montmayeur A."/>
            <person name="Murphy C."/>
            <person name="Neiman D."/>
            <person name="Pearson M."/>
            <person name="Priest M."/>
            <person name="Roberts A."/>
            <person name="Saif S."/>
            <person name="Shea T."/>
            <person name="Shenoy N."/>
            <person name="Sisk P."/>
            <person name="Stolte C."/>
            <person name="Sykes S."/>
            <person name="Wortman J."/>
            <person name="Nusbaum C."/>
            <person name="Birren B."/>
        </authorList>
    </citation>
    <scope>NUCLEOTIDE SEQUENCE</scope>
    <source>
        <strain evidence="2">26406</strain>
    </source>
</reference>
<name>W9ZWS1_FUSOX</name>
<sequence length="201" mass="21609">MTQLPVLSDGVTGIHVSADGRWILGTTNNYTTSDARVTYTIRGGQALPTGPLKTLNSSYAAALLLLCPPVPFGNRHRGRASSLSFATARHVVFLEYATLSELLCSHGAYLVWWRVLTPPGPQPLTDHVQVLQALFEDNQQPEEPATVVRDPPPIHRGNICISNVIGFIPVFAEAAAIAIYVFFSTPLLPDRAVVAAAVVLG</sequence>
<evidence type="ECO:0000313" key="2">
    <source>
        <dbReference type="EMBL" id="EXK25501.1"/>
    </source>
</evidence>
<proteinExistence type="predicted"/>
<organism evidence="2">
    <name type="scientific">Fusarium oxysporum f. sp. melonis 26406</name>
    <dbReference type="NCBI Taxonomy" id="1089452"/>
    <lineage>
        <taxon>Eukaryota</taxon>
        <taxon>Fungi</taxon>
        <taxon>Dikarya</taxon>
        <taxon>Ascomycota</taxon>
        <taxon>Pezizomycotina</taxon>
        <taxon>Sordariomycetes</taxon>
        <taxon>Hypocreomycetidae</taxon>
        <taxon>Hypocreales</taxon>
        <taxon>Nectriaceae</taxon>
        <taxon>Fusarium</taxon>
        <taxon>Fusarium oxysporum species complex</taxon>
    </lineage>
</organism>
<feature type="domain" description="Vacuolar import/degradation Vid27 C-terminal" evidence="1">
    <location>
        <begin position="2"/>
        <end position="113"/>
    </location>
</feature>
<dbReference type="AlphaFoldDB" id="W9ZWS1"/>
<accession>W9ZWS1</accession>
<gene>
    <name evidence="2" type="ORF">FOMG_17836</name>
</gene>
<dbReference type="Pfam" id="PF08553">
    <property type="entry name" value="VID27"/>
    <property type="match status" value="1"/>
</dbReference>
<dbReference type="Proteomes" id="UP000030703">
    <property type="component" value="Unassembled WGS sequence"/>
</dbReference>
<evidence type="ECO:0000259" key="1">
    <source>
        <dbReference type="Pfam" id="PF08553"/>
    </source>
</evidence>
<dbReference type="HOGENOM" id="CLU_1360468_0_0_1"/>
<dbReference type="EMBL" id="JH659398">
    <property type="protein sequence ID" value="EXK25501.1"/>
    <property type="molecule type" value="Genomic_DNA"/>
</dbReference>
<dbReference type="InterPro" id="IPR013863">
    <property type="entry name" value="VID27_C"/>
</dbReference>